<dbReference type="GO" id="GO:0006457">
    <property type="term" value="P:protein folding"/>
    <property type="evidence" value="ECO:0007669"/>
    <property type="project" value="TreeGrafter"/>
</dbReference>
<evidence type="ECO:0000313" key="10">
    <source>
        <dbReference type="EMBL" id="EDK39356.2"/>
    </source>
</evidence>
<evidence type="ECO:0000256" key="1">
    <source>
        <dbReference type="ARBA" id="ARBA00004477"/>
    </source>
</evidence>
<dbReference type="OMA" id="WCRHCKK"/>
<dbReference type="GeneID" id="5125995"/>
<dbReference type="InterPro" id="IPR021149">
    <property type="entry name" value="OligosaccharylTrfase_OST3/OST6"/>
</dbReference>
<feature type="chain" id="PRO_5002681200" description="Thioredoxin domain-containing protein" evidence="8">
    <location>
        <begin position="18"/>
        <end position="364"/>
    </location>
</feature>
<name>A5DJK3_PICGU</name>
<comment type="similarity">
    <text evidence="3">Belongs to the OST3/OST6 family.</text>
</comment>
<evidence type="ECO:0000259" key="9">
    <source>
        <dbReference type="PROSITE" id="PS51352"/>
    </source>
</evidence>
<dbReference type="Pfam" id="PF04756">
    <property type="entry name" value="OST3_OST6"/>
    <property type="match status" value="1"/>
</dbReference>
<dbReference type="PANTHER" id="PTHR45672">
    <property type="entry name" value="PROTEIN DISULFIDE-ISOMERASE C17H9.14C-RELATED"/>
    <property type="match status" value="1"/>
</dbReference>
<dbReference type="RefSeq" id="XP_001484073.2">
    <property type="nucleotide sequence ID" value="XM_001484023.1"/>
</dbReference>
<comment type="similarity">
    <text evidence="2">Belongs to the protein disulfide isomerase family.</text>
</comment>
<dbReference type="AlphaFoldDB" id="A5DJK3"/>
<dbReference type="GO" id="GO:0005789">
    <property type="term" value="C:endoplasmic reticulum membrane"/>
    <property type="evidence" value="ECO:0007669"/>
    <property type="project" value="UniProtKB-SubCell"/>
</dbReference>
<evidence type="ECO:0000256" key="5">
    <source>
        <dbReference type="ARBA" id="ARBA00022729"/>
    </source>
</evidence>
<comment type="subcellular location">
    <subcellularLocation>
        <location evidence="1">Endoplasmic reticulum membrane</location>
        <topology evidence="1">Multi-pass membrane protein</topology>
    </subcellularLocation>
</comment>
<dbReference type="STRING" id="294746.A5DJK3"/>
<protein>
    <recommendedName>
        <fullName evidence="9">Thioredoxin domain-containing protein</fullName>
    </recommendedName>
</protein>
<dbReference type="CDD" id="cd02947">
    <property type="entry name" value="TRX_family"/>
    <property type="match status" value="1"/>
</dbReference>
<dbReference type="Pfam" id="PF00085">
    <property type="entry name" value="Thioredoxin"/>
    <property type="match status" value="1"/>
</dbReference>
<reference evidence="10 11" key="1">
    <citation type="journal article" date="2009" name="Nature">
        <title>Evolution of pathogenicity and sexual reproduction in eight Candida genomes.</title>
        <authorList>
            <person name="Butler G."/>
            <person name="Rasmussen M.D."/>
            <person name="Lin M.F."/>
            <person name="Santos M.A."/>
            <person name="Sakthikumar S."/>
            <person name="Munro C.A."/>
            <person name="Rheinbay E."/>
            <person name="Grabherr M."/>
            <person name="Forche A."/>
            <person name="Reedy J.L."/>
            <person name="Agrafioti I."/>
            <person name="Arnaud M.B."/>
            <person name="Bates S."/>
            <person name="Brown A.J."/>
            <person name="Brunke S."/>
            <person name="Costanzo M.C."/>
            <person name="Fitzpatrick D.A."/>
            <person name="de Groot P.W."/>
            <person name="Harris D."/>
            <person name="Hoyer L.L."/>
            <person name="Hube B."/>
            <person name="Klis F.M."/>
            <person name="Kodira C."/>
            <person name="Lennard N."/>
            <person name="Logue M.E."/>
            <person name="Martin R."/>
            <person name="Neiman A.M."/>
            <person name="Nikolaou E."/>
            <person name="Quail M.A."/>
            <person name="Quinn J."/>
            <person name="Santos M.C."/>
            <person name="Schmitzberger F.F."/>
            <person name="Sherlock G."/>
            <person name="Shah P."/>
            <person name="Silverstein K.A."/>
            <person name="Skrzypek M.S."/>
            <person name="Soll D."/>
            <person name="Staggs R."/>
            <person name="Stansfield I."/>
            <person name="Stumpf M.P."/>
            <person name="Sudbery P.E."/>
            <person name="Srikantha T."/>
            <person name="Zeng Q."/>
            <person name="Berman J."/>
            <person name="Berriman M."/>
            <person name="Heitman J."/>
            <person name="Gow N.A."/>
            <person name="Lorenz M.C."/>
            <person name="Birren B.W."/>
            <person name="Kellis M."/>
            <person name="Cuomo C.A."/>
        </authorList>
    </citation>
    <scope>NUCLEOTIDE SEQUENCE [LARGE SCALE GENOMIC DNA]</scope>
    <source>
        <strain evidence="11">ATCC 6260 / CBS 566 / DSM 6381 / JCM 1539 / NBRC 10279 / NRRL Y-324</strain>
    </source>
</reference>
<organism evidence="10 11">
    <name type="scientific">Meyerozyma guilliermondii (strain ATCC 6260 / CBS 566 / DSM 6381 / JCM 1539 / NBRC 10279 / NRRL Y-324)</name>
    <name type="common">Yeast</name>
    <name type="synonym">Candida guilliermondii</name>
    <dbReference type="NCBI Taxonomy" id="294746"/>
    <lineage>
        <taxon>Eukaryota</taxon>
        <taxon>Fungi</taxon>
        <taxon>Dikarya</taxon>
        <taxon>Ascomycota</taxon>
        <taxon>Saccharomycotina</taxon>
        <taxon>Pichiomycetes</taxon>
        <taxon>Debaryomycetaceae</taxon>
        <taxon>Meyerozyma</taxon>
    </lineage>
</organism>
<dbReference type="InterPro" id="IPR051063">
    <property type="entry name" value="PDI"/>
</dbReference>
<dbReference type="InParanoid" id="A5DJK3"/>
<dbReference type="KEGG" id="pgu:PGUG_03454"/>
<evidence type="ECO:0000256" key="3">
    <source>
        <dbReference type="ARBA" id="ARBA00009561"/>
    </source>
</evidence>
<dbReference type="eggNOG" id="KOG0191">
    <property type="taxonomic scope" value="Eukaryota"/>
</dbReference>
<feature type="signal peptide" evidence="8">
    <location>
        <begin position="1"/>
        <end position="17"/>
    </location>
</feature>
<dbReference type="InterPro" id="IPR036249">
    <property type="entry name" value="Thioredoxin-like_sf"/>
</dbReference>
<keyword evidence="7" id="KW-0472">Membrane</keyword>
<accession>A5DJK3</accession>
<dbReference type="GO" id="GO:0003756">
    <property type="term" value="F:protein disulfide isomerase activity"/>
    <property type="evidence" value="ECO:0007669"/>
    <property type="project" value="TreeGrafter"/>
</dbReference>
<dbReference type="PANTHER" id="PTHR45672:SF3">
    <property type="entry name" value="THIOREDOXIN DOMAIN-CONTAINING PROTEIN 5"/>
    <property type="match status" value="1"/>
</dbReference>
<dbReference type="EMBL" id="CH408158">
    <property type="protein sequence ID" value="EDK39356.2"/>
    <property type="molecule type" value="Genomic_DNA"/>
</dbReference>
<evidence type="ECO:0000256" key="7">
    <source>
        <dbReference type="ARBA" id="ARBA00023136"/>
    </source>
</evidence>
<dbReference type="HOGENOM" id="CLU_038617_1_1_1"/>
<dbReference type="SUPFAM" id="SSF52833">
    <property type="entry name" value="Thioredoxin-like"/>
    <property type="match status" value="2"/>
</dbReference>
<sequence length="364" mass="41058">MLRALYLIFLLVSYVLGGSVVLANDKTFKEVVHDSNKYTFVEFYADWCRHCGKLSPVLDTVASMFDNEPNVQIVKVNGDKDGRKMSKKYVLQGYPTMLFFHGDNDPVEYNGGRDEISISNFIQQMSNIRLGDKSEQEGDEISKLMRISDENIEAQVLHSPSKTLALFTSSHCKSCTRVRADFENLATWYARDKQVIQFAEIDLDINSDKIQEQFSITSAPAILLFDPEYVNEDGLKAPQLYSGRFDVSSINNYINGVTGISRTNEGKLTNEAGILTQLREKVKSLNSSDDKVAAGMSILSDIRTLTAQVGPVDTRMLPYYRHLTIQAMNGNYDQFQAEFKRLETIADSNEGIKLMLNVLQEFLS</sequence>
<dbReference type="InterPro" id="IPR013766">
    <property type="entry name" value="Thioredoxin_domain"/>
</dbReference>
<evidence type="ECO:0000256" key="6">
    <source>
        <dbReference type="ARBA" id="ARBA00022989"/>
    </source>
</evidence>
<dbReference type="Gene3D" id="3.40.30.10">
    <property type="entry name" value="Glutaredoxin"/>
    <property type="match status" value="2"/>
</dbReference>
<proteinExistence type="inferred from homology"/>
<evidence type="ECO:0000313" key="11">
    <source>
        <dbReference type="Proteomes" id="UP000001997"/>
    </source>
</evidence>
<evidence type="ECO:0000256" key="8">
    <source>
        <dbReference type="SAM" id="SignalP"/>
    </source>
</evidence>
<keyword evidence="11" id="KW-1185">Reference proteome</keyword>
<evidence type="ECO:0000256" key="2">
    <source>
        <dbReference type="ARBA" id="ARBA00006347"/>
    </source>
</evidence>
<dbReference type="PROSITE" id="PS51352">
    <property type="entry name" value="THIOREDOXIN_2"/>
    <property type="match status" value="1"/>
</dbReference>
<evidence type="ECO:0000256" key="4">
    <source>
        <dbReference type="ARBA" id="ARBA00022692"/>
    </source>
</evidence>
<feature type="domain" description="Thioredoxin" evidence="9">
    <location>
        <begin position="1"/>
        <end position="127"/>
    </location>
</feature>
<keyword evidence="4" id="KW-0812">Transmembrane</keyword>
<dbReference type="OrthoDB" id="10264505at2759"/>
<keyword evidence="6" id="KW-1133">Transmembrane helix</keyword>
<gene>
    <name evidence="10" type="ORF">PGUG_03454</name>
</gene>
<keyword evidence="5 8" id="KW-0732">Signal</keyword>
<dbReference type="Proteomes" id="UP000001997">
    <property type="component" value="Unassembled WGS sequence"/>
</dbReference>